<dbReference type="PANTHER" id="PTHR11252">
    <property type="entry name" value="POLYRIBONUCLEOTIDE NUCLEOTIDYLTRANSFERASE"/>
    <property type="match status" value="1"/>
</dbReference>
<name>A0A9D2IUI4_9FIRM</name>
<dbReference type="Pfam" id="PF00013">
    <property type="entry name" value="KH_1"/>
    <property type="match status" value="1"/>
</dbReference>
<keyword evidence="2" id="KW-0548">Nucleotidyltransferase</keyword>
<keyword evidence="3 4" id="KW-0694">RNA-binding</keyword>
<dbReference type="GO" id="GO:0005829">
    <property type="term" value="C:cytosol"/>
    <property type="evidence" value="ECO:0007669"/>
    <property type="project" value="TreeGrafter"/>
</dbReference>
<dbReference type="Pfam" id="PF00575">
    <property type="entry name" value="S1"/>
    <property type="match status" value="1"/>
</dbReference>
<evidence type="ECO:0000313" key="6">
    <source>
        <dbReference type="EMBL" id="HIZ23983.1"/>
    </source>
</evidence>
<keyword evidence="1" id="KW-0808">Transferase</keyword>
<dbReference type="InterPro" id="IPR004088">
    <property type="entry name" value="KH_dom_type_1"/>
</dbReference>
<dbReference type="FunFam" id="3.30.1370.10:FF:000001">
    <property type="entry name" value="Polyribonucleotide nucleotidyltransferase"/>
    <property type="match status" value="1"/>
</dbReference>
<dbReference type="CDD" id="cd02393">
    <property type="entry name" value="KH-I_PNPase"/>
    <property type="match status" value="1"/>
</dbReference>
<accession>A0A9D2IUI4</accession>
<evidence type="ECO:0000256" key="4">
    <source>
        <dbReference type="PROSITE-ProRule" id="PRU00117"/>
    </source>
</evidence>
<reference evidence="6" key="2">
    <citation type="submission" date="2021-04" db="EMBL/GenBank/DDBJ databases">
        <authorList>
            <person name="Gilroy R."/>
        </authorList>
    </citation>
    <scope>NUCLEOTIDE SEQUENCE</scope>
    <source>
        <strain evidence="6">CHK33-5263</strain>
    </source>
</reference>
<dbReference type="SMART" id="SM00316">
    <property type="entry name" value="S1"/>
    <property type="match status" value="1"/>
</dbReference>
<protein>
    <submittedName>
        <fullName evidence="6">S1 RNA-binding domain-containing protein</fullName>
    </submittedName>
</protein>
<dbReference type="InterPro" id="IPR012162">
    <property type="entry name" value="PNPase"/>
</dbReference>
<feature type="non-terminal residue" evidence="6">
    <location>
        <position position="1"/>
    </location>
</feature>
<comment type="caution">
    <text evidence="6">The sequence shown here is derived from an EMBL/GenBank/DDBJ whole genome shotgun (WGS) entry which is preliminary data.</text>
</comment>
<dbReference type="GO" id="GO:0000175">
    <property type="term" value="F:3'-5'-RNA exonuclease activity"/>
    <property type="evidence" value="ECO:0007669"/>
    <property type="project" value="TreeGrafter"/>
</dbReference>
<evidence type="ECO:0000259" key="5">
    <source>
        <dbReference type="PROSITE" id="PS50126"/>
    </source>
</evidence>
<dbReference type="AlphaFoldDB" id="A0A9D2IUI4"/>
<evidence type="ECO:0000256" key="2">
    <source>
        <dbReference type="ARBA" id="ARBA00022695"/>
    </source>
</evidence>
<gene>
    <name evidence="6" type="ORF">H9812_00690</name>
</gene>
<dbReference type="PROSITE" id="PS50084">
    <property type="entry name" value="KH_TYPE_1"/>
    <property type="match status" value="1"/>
</dbReference>
<reference evidence="6" key="1">
    <citation type="journal article" date="2021" name="PeerJ">
        <title>Extensive microbial diversity within the chicken gut microbiome revealed by metagenomics and culture.</title>
        <authorList>
            <person name="Gilroy R."/>
            <person name="Ravi A."/>
            <person name="Getino M."/>
            <person name="Pursley I."/>
            <person name="Horton D.L."/>
            <person name="Alikhan N.F."/>
            <person name="Baker D."/>
            <person name="Gharbi K."/>
            <person name="Hall N."/>
            <person name="Watson M."/>
            <person name="Adriaenssens E.M."/>
            <person name="Foster-Nyarko E."/>
            <person name="Jarju S."/>
            <person name="Secka A."/>
            <person name="Antonio M."/>
            <person name="Oren A."/>
            <person name="Chaudhuri R.R."/>
            <person name="La Ragione R."/>
            <person name="Hildebrand F."/>
            <person name="Pallen M.J."/>
        </authorList>
    </citation>
    <scope>NUCLEOTIDE SEQUENCE</scope>
    <source>
        <strain evidence="6">CHK33-5263</strain>
    </source>
</reference>
<dbReference type="InterPro" id="IPR012340">
    <property type="entry name" value="NA-bd_OB-fold"/>
</dbReference>
<evidence type="ECO:0000313" key="7">
    <source>
        <dbReference type="Proteomes" id="UP000824044"/>
    </source>
</evidence>
<dbReference type="Proteomes" id="UP000824044">
    <property type="component" value="Unassembled WGS sequence"/>
</dbReference>
<dbReference type="Gene3D" id="3.30.1370.10">
    <property type="entry name" value="K Homology domain, type 1"/>
    <property type="match status" value="1"/>
</dbReference>
<dbReference type="PROSITE" id="PS50126">
    <property type="entry name" value="S1"/>
    <property type="match status" value="1"/>
</dbReference>
<organism evidence="6 7">
    <name type="scientific">Candidatus Gallimonas intestinigallinarum</name>
    <dbReference type="NCBI Taxonomy" id="2838604"/>
    <lineage>
        <taxon>Bacteria</taxon>
        <taxon>Bacillati</taxon>
        <taxon>Bacillota</taxon>
        <taxon>Clostridia</taxon>
        <taxon>Candidatus Gallimonas</taxon>
    </lineage>
</organism>
<feature type="domain" description="S1 motif" evidence="5">
    <location>
        <begin position="57"/>
        <end position="127"/>
    </location>
</feature>
<evidence type="ECO:0000256" key="1">
    <source>
        <dbReference type="ARBA" id="ARBA00022679"/>
    </source>
</evidence>
<dbReference type="SUPFAM" id="SSF50249">
    <property type="entry name" value="Nucleic acid-binding proteins"/>
    <property type="match status" value="1"/>
</dbReference>
<dbReference type="GO" id="GO:0003723">
    <property type="term" value="F:RNA binding"/>
    <property type="evidence" value="ECO:0007669"/>
    <property type="project" value="UniProtKB-UniRule"/>
</dbReference>
<dbReference type="InterPro" id="IPR036612">
    <property type="entry name" value="KH_dom_type_1_sf"/>
</dbReference>
<dbReference type="GO" id="GO:0006402">
    <property type="term" value="P:mRNA catabolic process"/>
    <property type="evidence" value="ECO:0007669"/>
    <property type="project" value="InterPro"/>
</dbReference>
<dbReference type="SUPFAM" id="SSF54791">
    <property type="entry name" value="Eukaryotic type KH-domain (KH-domain type I)"/>
    <property type="match status" value="1"/>
</dbReference>
<proteinExistence type="predicted"/>
<sequence length="129" mass="13863">DVVGKQGKVINSIIAETGTKIDIEDDGTVSIASYGDPEAAQRAKAIVESIVRDPEVGDLFIGRVVRILSTMGAFVEFAPGKDGMIHISKLSDRRVEKVEDVLSVGDVVKVKIIKIGEKGIDFKLLEKLG</sequence>
<dbReference type="GO" id="GO:0004654">
    <property type="term" value="F:polyribonucleotide nucleotidyltransferase activity"/>
    <property type="evidence" value="ECO:0007669"/>
    <property type="project" value="InterPro"/>
</dbReference>
<dbReference type="PANTHER" id="PTHR11252:SF0">
    <property type="entry name" value="POLYRIBONUCLEOTIDE NUCLEOTIDYLTRANSFERASE 1, MITOCHONDRIAL"/>
    <property type="match status" value="1"/>
</dbReference>
<dbReference type="Gene3D" id="2.40.50.140">
    <property type="entry name" value="Nucleic acid-binding proteins"/>
    <property type="match status" value="1"/>
</dbReference>
<dbReference type="EMBL" id="DXBS01000016">
    <property type="protein sequence ID" value="HIZ23983.1"/>
    <property type="molecule type" value="Genomic_DNA"/>
</dbReference>
<evidence type="ECO:0000256" key="3">
    <source>
        <dbReference type="ARBA" id="ARBA00022884"/>
    </source>
</evidence>
<dbReference type="InterPro" id="IPR003029">
    <property type="entry name" value="S1_domain"/>
</dbReference>